<evidence type="ECO:0000313" key="12">
    <source>
        <dbReference type="EMBL" id="KZM99354.1"/>
    </source>
</evidence>
<evidence type="ECO:0008006" key="13">
    <source>
        <dbReference type="Google" id="ProtNLM"/>
    </source>
</evidence>
<dbReference type="Gene3D" id="1.10.630.10">
    <property type="entry name" value="Cytochrome P450"/>
    <property type="match status" value="1"/>
</dbReference>
<dbReference type="InterPro" id="IPR036396">
    <property type="entry name" value="Cyt_P450_sf"/>
</dbReference>
<name>A0A165YXC2_DAUCS</name>
<evidence type="ECO:0000256" key="5">
    <source>
        <dbReference type="ARBA" id="ARBA00022723"/>
    </source>
</evidence>
<organism evidence="12">
    <name type="scientific">Daucus carota subsp. sativus</name>
    <name type="common">Carrot</name>
    <dbReference type="NCBI Taxonomy" id="79200"/>
    <lineage>
        <taxon>Eukaryota</taxon>
        <taxon>Viridiplantae</taxon>
        <taxon>Streptophyta</taxon>
        <taxon>Embryophyta</taxon>
        <taxon>Tracheophyta</taxon>
        <taxon>Spermatophyta</taxon>
        <taxon>Magnoliopsida</taxon>
        <taxon>eudicotyledons</taxon>
        <taxon>Gunneridae</taxon>
        <taxon>Pentapetalae</taxon>
        <taxon>asterids</taxon>
        <taxon>campanulids</taxon>
        <taxon>Apiales</taxon>
        <taxon>Apiaceae</taxon>
        <taxon>Apioideae</taxon>
        <taxon>Scandiceae</taxon>
        <taxon>Daucinae</taxon>
        <taxon>Daucus</taxon>
        <taxon>Daucus sect. Daucus</taxon>
    </lineage>
</organism>
<dbReference type="SUPFAM" id="SSF48264">
    <property type="entry name" value="Cytochrome P450"/>
    <property type="match status" value="1"/>
</dbReference>
<comment type="similarity">
    <text evidence="2">Belongs to the cytochrome P450 family.</text>
</comment>
<dbReference type="GO" id="GO:0004497">
    <property type="term" value="F:monooxygenase activity"/>
    <property type="evidence" value="ECO:0007669"/>
    <property type="project" value="UniProtKB-KW"/>
</dbReference>
<dbReference type="InterPro" id="IPR001128">
    <property type="entry name" value="Cyt_P450"/>
</dbReference>
<keyword evidence="5" id="KW-0479">Metal-binding</keyword>
<dbReference type="GO" id="GO:0016705">
    <property type="term" value="F:oxidoreductase activity, acting on paired donors, with incorporation or reduction of molecular oxygen"/>
    <property type="evidence" value="ECO:0007669"/>
    <property type="project" value="InterPro"/>
</dbReference>
<reference evidence="12" key="1">
    <citation type="journal article" date="2016" name="Nat. Genet.">
        <title>A high-quality carrot genome assembly provides new insights into carotenoid accumulation and asterid genome evolution.</title>
        <authorList>
            <person name="Iorizzo M."/>
            <person name="Ellison S."/>
            <person name="Senalik D."/>
            <person name="Zeng P."/>
            <person name="Satapoomin P."/>
            <person name="Huang J."/>
            <person name="Bowman M."/>
            <person name="Iovene M."/>
            <person name="Sanseverino W."/>
            <person name="Cavagnaro P."/>
            <person name="Yildiz M."/>
            <person name="Macko-Podgorni A."/>
            <person name="Moranska E."/>
            <person name="Grzebelus E."/>
            <person name="Grzebelus D."/>
            <person name="Ashrafi H."/>
            <person name="Zheng Z."/>
            <person name="Cheng S."/>
            <person name="Spooner D."/>
            <person name="Van Deynze A."/>
            <person name="Simon P."/>
        </authorList>
    </citation>
    <scope>NUCLEOTIDE SEQUENCE [LARGE SCALE GENOMIC DNA]</scope>
    <source>
        <tissue evidence="12">Leaf</tissue>
    </source>
</reference>
<evidence type="ECO:0000256" key="6">
    <source>
        <dbReference type="ARBA" id="ARBA00022989"/>
    </source>
</evidence>
<keyword evidence="7" id="KW-0560">Oxidoreductase</keyword>
<keyword evidence="4 11" id="KW-0812">Transmembrane</keyword>
<accession>A0A165YXC2</accession>
<gene>
    <name evidence="12" type="ORF">DCAR_013284</name>
</gene>
<dbReference type="GO" id="GO:0016020">
    <property type="term" value="C:membrane"/>
    <property type="evidence" value="ECO:0007669"/>
    <property type="project" value="UniProtKB-SubCell"/>
</dbReference>
<evidence type="ECO:0000256" key="11">
    <source>
        <dbReference type="SAM" id="Phobius"/>
    </source>
</evidence>
<evidence type="ECO:0000256" key="4">
    <source>
        <dbReference type="ARBA" id="ARBA00022692"/>
    </source>
</evidence>
<protein>
    <recommendedName>
        <fullName evidence="13">Cytochrome P450</fullName>
    </recommendedName>
</protein>
<comment type="caution">
    <text evidence="12">The sequence shown here is derived from an EMBL/GenBank/DDBJ whole genome shotgun (WGS) entry which is preliminary data.</text>
</comment>
<dbReference type="Pfam" id="PF00067">
    <property type="entry name" value="p450"/>
    <property type="match status" value="1"/>
</dbReference>
<dbReference type="AlphaFoldDB" id="A0A165YXC2"/>
<evidence type="ECO:0000256" key="10">
    <source>
        <dbReference type="ARBA" id="ARBA00023136"/>
    </source>
</evidence>
<dbReference type="GO" id="GO:0005506">
    <property type="term" value="F:iron ion binding"/>
    <property type="evidence" value="ECO:0007669"/>
    <property type="project" value="InterPro"/>
</dbReference>
<evidence type="ECO:0000256" key="2">
    <source>
        <dbReference type="ARBA" id="ARBA00010617"/>
    </source>
</evidence>
<keyword evidence="8" id="KW-0408">Iron</keyword>
<dbReference type="PANTHER" id="PTHR24282">
    <property type="entry name" value="CYTOCHROME P450 FAMILY MEMBER"/>
    <property type="match status" value="1"/>
</dbReference>
<dbReference type="GO" id="GO:0020037">
    <property type="term" value="F:heme binding"/>
    <property type="evidence" value="ECO:0007669"/>
    <property type="project" value="InterPro"/>
</dbReference>
<evidence type="ECO:0000256" key="3">
    <source>
        <dbReference type="ARBA" id="ARBA00022617"/>
    </source>
</evidence>
<sequence length="267" mass="31025">METAGLKNIAVSLVLALCVGWAWRVLNWLWLRPRKMDKYLREQGFHGNSYRFLYGDLKENSEMTRNALSKPINLSDDVVMRASPFIHHTVQKYGRNSFIWNGPTPRLLITDPELIKEAMTKHYIFKKPMQNPTVRSFSHGMASMNGDEWAQHKKLLTPAFHLHKLKRVMEIVGLRNIAVSLVLALFVGWAWRVLNWVWLRPRKMEKCLRKQGFDGNSYRLLYGDSKDNSGMIRNALSKPINLSDDVVQRASPFIHHTVEKYGKTIIH</sequence>
<keyword evidence="6 11" id="KW-1133">Transmembrane helix</keyword>
<evidence type="ECO:0000256" key="8">
    <source>
        <dbReference type="ARBA" id="ARBA00023004"/>
    </source>
</evidence>
<comment type="subcellular location">
    <subcellularLocation>
        <location evidence="1">Membrane</location>
    </subcellularLocation>
</comment>
<evidence type="ECO:0000256" key="1">
    <source>
        <dbReference type="ARBA" id="ARBA00004370"/>
    </source>
</evidence>
<feature type="transmembrane region" description="Helical" evidence="11">
    <location>
        <begin position="6"/>
        <end position="31"/>
    </location>
</feature>
<evidence type="ECO:0000256" key="7">
    <source>
        <dbReference type="ARBA" id="ARBA00023002"/>
    </source>
</evidence>
<proteinExistence type="inferred from homology"/>
<dbReference type="InterPro" id="IPR050665">
    <property type="entry name" value="Cytochrome_P450_Monooxygen"/>
</dbReference>
<dbReference type="PANTHER" id="PTHR24282:SF255">
    <property type="entry name" value="CYTOCHROME P450 72A11-RELATED"/>
    <property type="match status" value="1"/>
</dbReference>
<dbReference type="EMBL" id="LNRQ01000004">
    <property type="protein sequence ID" value="KZM99354.1"/>
    <property type="molecule type" value="Genomic_DNA"/>
</dbReference>
<evidence type="ECO:0000256" key="9">
    <source>
        <dbReference type="ARBA" id="ARBA00023033"/>
    </source>
</evidence>
<dbReference type="Gramene" id="KZM99354">
    <property type="protein sequence ID" value="KZM99354"/>
    <property type="gene ID" value="DCAR_013284"/>
</dbReference>
<keyword evidence="9" id="KW-0503">Monooxygenase</keyword>
<feature type="transmembrane region" description="Helical" evidence="11">
    <location>
        <begin position="172"/>
        <end position="191"/>
    </location>
</feature>
<dbReference type="OMA" id="ASPFIHH"/>
<keyword evidence="10 11" id="KW-0472">Membrane</keyword>
<keyword evidence="3" id="KW-0349">Heme</keyword>